<dbReference type="Proteomes" id="UP001280581">
    <property type="component" value="Unassembled WGS sequence"/>
</dbReference>
<feature type="region of interest" description="Disordered" evidence="1">
    <location>
        <begin position="125"/>
        <end position="187"/>
    </location>
</feature>
<feature type="compositionally biased region" description="Polar residues" evidence="1">
    <location>
        <begin position="90"/>
        <end position="99"/>
    </location>
</feature>
<comment type="caution">
    <text evidence="2">The sequence shown here is derived from an EMBL/GenBank/DDBJ whole genome shotgun (WGS) entry which is preliminary data.</text>
</comment>
<feature type="compositionally biased region" description="Basic and acidic residues" evidence="1">
    <location>
        <begin position="265"/>
        <end position="281"/>
    </location>
</feature>
<dbReference type="EMBL" id="WVTA01000021">
    <property type="protein sequence ID" value="KAK3197102.1"/>
    <property type="molecule type" value="Genomic_DNA"/>
</dbReference>
<name>A0AAN6LPY3_9PLEO</name>
<organism evidence="2 3">
    <name type="scientific">Pseudopithomyces chartarum</name>
    <dbReference type="NCBI Taxonomy" id="1892770"/>
    <lineage>
        <taxon>Eukaryota</taxon>
        <taxon>Fungi</taxon>
        <taxon>Dikarya</taxon>
        <taxon>Ascomycota</taxon>
        <taxon>Pezizomycotina</taxon>
        <taxon>Dothideomycetes</taxon>
        <taxon>Pleosporomycetidae</taxon>
        <taxon>Pleosporales</taxon>
        <taxon>Massarineae</taxon>
        <taxon>Didymosphaeriaceae</taxon>
        <taxon>Pseudopithomyces</taxon>
    </lineage>
</organism>
<evidence type="ECO:0000313" key="3">
    <source>
        <dbReference type="Proteomes" id="UP001280581"/>
    </source>
</evidence>
<protein>
    <submittedName>
        <fullName evidence="2">Uncharacterized protein</fullName>
    </submittedName>
</protein>
<evidence type="ECO:0000256" key="1">
    <source>
        <dbReference type="SAM" id="MobiDB-lite"/>
    </source>
</evidence>
<sequence length="451" mass="49896">MDESYRLPPIRNRNWDLPQSTVSWTAINHHRPDGLVPVSPPTQHPNPNTTTTPSPHSYYPEHQCAQGQPHHLQETAPTPIDHGRGRVDSASRSPRSSLNPVGKPITPERQDSFLLPLSHSASMISQTASFQAQHSPESHHRNLLREPVTHPPTPPSDPVALQAHSGRVSAESSANDRHHEFSPLQNHQEATGTILQSRHPSHPSPSLPPMVSHPQATYFEHRRDNMPPPPPPVSAPALSSPTRPPSALHRSSSPNVATSQAPPRHLQDATDAEKESQEKCTHCKETWTYPPLDVNRLDLKPANGINEMHANTDRIHAFTNNYIASKHADYAKWKQQHCHCNESRPGGSKRKPEEALDDHRPASKHQKRSSESPSRRSRLTPPPEQVCAVGSPDREAHTNSIVYKPEHGVPIQISQTSAMLTGIHGAPRPAPYVRPANDSTNMWVDGGDRAK</sequence>
<feature type="compositionally biased region" description="Basic and acidic residues" evidence="1">
    <location>
        <begin position="136"/>
        <end position="148"/>
    </location>
</feature>
<dbReference type="AlphaFoldDB" id="A0AAN6LPY3"/>
<accession>A0AAN6LPY3</accession>
<feature type="region of interest" description="Disordered" evidence="1">
    <location>
        <begin position="29"/>
        <end position="108"/>
    </location>
</feature>
<feature type="region of interest" description="Disordered" evidence="1">
    <location>
        <begin position="339"/>
        <end position="392"/>
    </location>
</feature>
<feature type="region of interest" description="Disordered" evidence="1">
    <location>
        <begin position="220"/>
        <end position="281"/>
    </location>
</feature>
<feature type="compositionally biased region" description="Basic and acidic residues" evidence="1">
    <location>
        <begin position="350"/>
        <end position="361"/>
    </location>
</feature>
<feature type="compositionally biased region" description="Polar residues" evidence="1">
    <location>
        <begin position="249"/>
        <end position="261"/>
    </location>
</feature>
<reference evidence="2 3" key="1">
    <citation type="submission" date="2021-02" db="EMBL/GenBank/DDBJ databases">
        <title>Genome assembly of Pseudopithomyces chartarum.</title>
        <authorList>
            <person name="Jauregui R."/>
            <person name="Singh J."/>
            <person name="Voisey C."/>
        </authorList>
    </citation>
    <scope>NUCLEOTIDE SEQUENCE [LARGE SCALE GENOMIC DNA]</scope>
    <source>
        <strain evidence="2 3">AGR01</strain>
    </source>
</reference>
<proteinExistence type="predicted"/>
<gene>
    <name evidence="2" type="ORF">GRF29_1536g605546</name>
</gene>
<evidence type="ECO:0000313" key="2">
    <source>
        <dbReference type="EMBL" id="KAK3197102.1"/>
    </source>
</evidence>
<feature type="compositionally biased region" description="Low complexity" evidence="1">
    <location>
        <begin position="45"/>
        <end position="60"/>
    </location>
</feature>
<feature type="compositionally biased region" description="Polar residues" evidence="1">
    <location>
        <begin position="125"/>
        <end position="135"/>
    </location>
</feature>
<feature type="region of interest" description="Disordered" evidence="1">
    <location>
        <begin position="428"/>
        <end position="451"/>
    </location>
</feature>
<keyword evidence="3" id="KW-1185">Reference proteome</keyword>